<dbReference type="RefSeq" id="WP_382208774.1">
    <property type="nucleotide sequence ID" value="NZ_JBHSZH010000003.1"/>
</dbReference>
<dbReference type="AlphaFoldDB" id="A0ABD5WJG5"/>
<feature type="region of interest" description="Disordered" evidence="1">
    <location>
        <begin position="168"/>
        <end position="200"/>
    </location>
</feature>
<dbReference type="EMBL" id="JBHSZH010000003">
    <property type="protein sequence ID" value="MFC7079268.1"/>
    <property type="molecule type" value="Genomic_DNA"/>
</dbReference>
<evidence type="ECO:0000313" key="2">
    <source>
        <dbReference type="EMBL" id="MFC7079268.1"/>
    </source>
</evidence>
<sequence length="684" mass="75211">MEPTVTLRDDGRGIRIFDPIENAYFEVETATPVAPDTVACDHFRFPVETAVELVTTALQIPELTSIFLHTDDGLADAFDPSDGQLQTDGPRTLEVNIAPTKLYLRVNQPVTIHRDGDVVRLDFDGETVVRVGVRSLHDRPAGTITTTPNPEGAMRAVSLLGSALKTTSPERSFPTLRGHPPLIEVGDEFDAPDGINRPDTGVRIEVPPEYEYVYPVSSLAYYLGAEVVPGDRPRLATDDGFAYSLDGPEGFEQTVGRVLRQTFLLDCVTRTEGYYQVDLHERQLAESEVDLEFTALYDRPLADRLSAYLGVSFETVADVIPDWPLTVDVDPTVESLDAIPFVANDLAVVRTTPNPDPKSVKETPEVITDFLGAKNDEPVTTEFVTPEPVPFETIGHAWVGDRPPVGANKLTVESLRRSLDVDPDESPIRIHVVCNDTAMQDEQVVSEYYQLNEHHRFDISMHTELSVAEFRELLADPADFLHYIGHVDDDGIVCPDGHLDTTTLVDVNVKAFLLNACDSHEQGMGLVEAGSLGGIITLSDIADSIATRAGLHFARLLAAGHTLRTSVHVLRKQLLAGTRWMTVGNGGLSLCHCKSGNPLYLRISCPDKETWRTEVEGFPSPTHGLGTAFSLYLDSDTRYLVGGQLATLDLNASELDKILESDLIPIDFNDERYWSNEVAASDLR</sequence>
<accession>A0ABD5WJG5</accession>
<organism evidence="2 3">
    <name type="scientific">Halorussus caseinilyticus</name>
    <dbReference type="NCBI Taxonomy" id="3034025"/>
    <lineage>
        <taxon>Archaea</taxon>
        <taxon>Methanobacteriati</taxon>
        <taxon>Methanobacteriota</taxon>
        <taxon>Stenosarchaea group</taxon>
        <taxon>Halobacteria</taxon>
        <taxon>Halobacteriales</taxon>
        <taxon>Haladaptataceae</taxon>
        <taxon>Halorussus</taxon>
    </lineage>
</organism>
<name>A0ABD5WJG5_9EURY</name>
<keyword evidence="3" id="KW-1185">Reference proteome</keyword>
<gene>
    <name evidence="2" type="ORF">ACFQJ6_03020</name>
</gene>
<comment type="caution">
    <text evidence="2">The sequence shown here is derived from an EMBL/GenBank/DDBJ whole genome shotgun (WGS) entry which is preliminary data.</text>
</comment>
<dbReference type="Proteomes" id="UP001596407">
    <property type="component" value="Unassembled WGS sequence"/>
</dbReference>
<evidence type="ECO:0000256" key="1">
    <source>
        <dbReference type="SAM" id="MobiDB-lite"/>
    </source>
</evidence>
<evidence type="ECO:0008006" key="4">
    <source>
        <dbReference type="Google" id="ProtNLM"/>
    </source>
</evidence>
<reference evidence="2 3" key="1">
    <citation type="journal article" date="2019" name="Int. J. Syst. Evol. Microbiol.">
        <title>The Global Catalogue of Microorganisms (GCM) 10K type strain sequencing project: providing services to taxonomists for standard genome sequencing and annotation.</title>
        <authorList>
            <consortium name="The Broad Institute Genomics Platform"/>
            <consortium name="The Broad Institute Genome Sequencing Center for Infectious Disease"/>
            <person name="Wu L."/>
            <person name="Ma J."/>
        </authorList>
    </citation>
    <scope>NUCLEOTIDE SEQUENCE [LARGE SCALE GENOMIC DNA]</scope>
    <source>
        <strain evidence="2 3">DT72</strain>
    </source>
</reference>
<protein>
    <recommendedName>
        <fullName evidence="4">CHAT domain-containing protein</fullName>
    </recommendedName>
</protein>
<proteinExistence type="predicted"/>
<evidence type="ECO:0000313" key="3">
    <source>
        <dbReference type="Proteomes" id="UP001596407"/>
    </source>
</evidence>